<comment type="caution">
    <text evidence="1">The sequence shown here is derived from an EMBL/GenBank/DDBJ whole genome shotgun (WGS) entry which is preliminary data.</text>
</comment>
<evidence type="ECO:0000313" key="2">
    <source>
        <dbReference type="Proteomes" id="UP001054252"/>
    </source>
</evidence>
<proteinExistence type="predicted"/>
<dbReference type="AlphaFoldDB" id="A0AAV5IIV0"/>
<dbReference type="EMBL" id="BPVZ01000011">
    <property type="protein sequence ID" value="GKU97089.1"/>
    <property type="molecule type" value="Genomic_DNA"/>
</dbReference>
<protein>
    <submittedName>
        <fullName evidence="1">Uncharacterized protein</fullName>
    </submittedName>
</protein>
<name>A0AAV5IIV0_9ROSI</name>
<accession>A0AAV5IIV0</accession>
<gene>
    <name evidence="1" type="ORF">SLEP1_g10270</name>
</gene>
<dbReference type="Proteomes" id="UP001054252">
    <property type="component" value="Unassembled WGS sequence"/>
</dbReference>
<sequence length="64" mass="7222">MKAKAIAAKVEMNRIREETTQMVAAMEEIKLEIDLLKASVHHHCDDMLLITGAVDNLSEIIFQL</sequence>
<evidence type="ECO:0000313" key="1">
    <source>
        <dbReference type="EMBL" id="GKU97089.1"/>
    </source>
</evidence>
<reference evidence="1 2" key="1">
    <citation type="journal article" date="2021" name="Commun. Biol.">
        <title>The genome of Shorea leprosula (Dipterocarpaceae) highlights the ecological relevance of drought in aseasonal tropical rainforests.</title>
        <authorList>
            <person name="Ng K.K.S."/>
            <person name="Kobayashi M.J."/>
            <person name="Fawcett J.A."/>
            <person name="Hatakeyama M."/>
            <person name="Paape T."/>
            <person name="Ng C.H."/>
            <person name="Ang C.C."/>
            <person name="Tnah L.H."/>
            <person name="Lee C.T."/>
            <person name="Nishiyama T."/>
            <person name="Sese J."/>
            <person name="O'Brien M.J."/>
            <person name="Copetti D."/>
            <person name="Mohd Noor M.I."/>
            <person name="Ong R.C."/>
            <person name="Putra M."/>
            <person name="Sireger I.Z."/>
            <person name="Indrioko S."/>
            <person name="Kosugi Y."/>
            <person name="Izuno A."/>
            <person name="Isagi Y."/>
            <person name="Lee S.L."/>
            <person name="Shimizu K.K."/>
        </authorList>
    </citation>
    <scope>NUCLEOTIDE SEQUENCE [LARGE SCALE GENOMIC DNA]</scope>
    <source>
        <strain evidence="1">214</strain>
    </source>
</reference>
<keyword evidence="2" id="KW-1185">Reference proteome</keyword>
<organism evidence="1 2">
    <name type="scientific">Rubroshorea leprosula</name>
    <dbReference type="NCBI Taxonomy" id="152421"/>
    <lineage>
        <taxon>Eukaryota</taxon>
        <taxon>Viridiplantae</taxon>
        <taxon>Streptophyta</taxon>
        <taxon>Embryophyta</taxon>
        <taxon>Tracheophyta</taxon>
        <taxon>Spermatophyta</taxon>
        <taxon>Magnoliopsida</taxon>
        <taxon>eudicotyledons</taxon>
        <taxon>Gunneridae</taxon>
        <taxon>Pentapetalae</taxon>
        <taxon>rosids</taxon>
        <taxon>malvids</taxon>
        <taxon>Malvales</taxon>
        <taxon>Dipterocarpaceae</taxon>
        <taxon>Rubroshorea</taxon>
    </lineage>
</organism>